<protein>
    <submittedName>
        <fullName evidence="1">Uncharacterized protein</fullName>
    </submittedName>
</protein>
<accession>A0A0F9LDQ5</accession>
<evidence type="ECO:0000313" key="1">
    <source>
        <dbReference type="EMBL" id="KKM91603.1"/>
    </source>
</evidence>
<comment type="caution">
    <text evidence="1">The sequence shown here is derived from an EMBL/GenBank/DDBJ whole genome shotgun (WGS) entry which is preliminary data.</text>
</comment>
<dbReference type="EMBL" id="LAZR01006512">
    <property type="protein sequence ID" value="KKM91603.1"/>
    <property type="molecule type" value="Genomic_DNA"/>
</dbReference>
<reference evidence="1" key="1">
    <citation type="journal article" date="2015" name="Nature">
        <title>Complex archaea that bridge the gap between prokaryotes and eukaryotes.</title>
        <authorList>
            <person name="Spang A."/>
            <person name="Saw J.H."/>
            <person name="Jorgensen S.L."/>
            <person name="Zaremba-Niedzwiedzka K."/>
            <person name="Martijn J."/>
            <person name="Lind A.E."/>
            <person name="van Eijk R."/>
            <person name="Schleper C."/>
            <person name="Guy L."/>
            <person name="Ettema T.J."/>
        </authorList>
    </citation>
    <scope>NUCLEOTIDE SEQUENCE</scope>
</reference>
<organism evidence="1">
    <name type="scientific">marine sediment metagenome</name>
    <dbReference type="NCBI Taxonomy" id="412755"/>
    <lineage>
        <taxon>unclassified sequences</taxon>
        <taxon>metagenomes</taxon>
        <taxon>ecological metagenomes</taxon>
    </lineage>
</organism>
<gene>
    <name evidence="1" type="ORF">LCGC14_1226950</name>
</gene>
<dbReference type="AlphaFoldDB" id="A0A0F9LDQ5"/>
<proteinExistence type="predicted"/>
<sequence>MNVRLVLSRIRRKLPSRTKLREVLRKVDWLEFENETILSFLNKYNIIMVNQGSRKQRDPAIQDYVRIENEPKMIITVIES</sequence>
<name>A0A0F9LDQ5_9ZZZZ</name>